<organism evidence="1 2">
    <name type="scientific">Mycobacterium servetii</name>
    <dbReference type="NCBI Taxonomy" id="3237418"/>
    <lineage>
        <taxon>Bacteria</taxon>
        <taxon>Bacillati</taxon>
        <taxon>Actinomycetota</taxon>
        <taxon>Actinomycetes</taxon>
        <taxon>Mycobacteriales</taxon>
        <taxon>Mycobacteriaceae</taxon>
        <taxon>Mycobacterium</taxon>
    </lineage>
</organism>
<proteinExistence type="predicted"/>
<reference evidence="1 2" key="1">
    <citation type="submission" date="2024-08" db="EMBL/GenBank/DDBJ databases">
        <title>Mycobacterium servetensis sp. nov., a novel rapid-growing mycobacterial species recovered from a human patient in Zaragoza, Spain.</title>
        <authorList>
            <person name="Tristancho-Baro A.I."/>
            <person name="Buenestado-Serrano S."/>
            <person name="Garcia De Viedma D."/>
            <person name="Milagro-Beamonte A."/>
            <person name="Burillo N."/>
            <person name="Sanz S."/>
            <person name="Lopez-Calleja A.I."/>
            <person name="Penas-Utrilla D."/>
            <person name="Guardingo M."/>
            <person name="Garcia M.J."/>
            <person name="Vinuelas-Bayon J."/>
        </authorList>
    </citation>
    <scope>NUCLEOTIDE SEQUENCE [LARGE SCALE GENOMIC DNA]</scope>
    <source>
        <strain evidence="2">HUMS_12744610</strain>
    </source>
</reference>
<name>A0ABV4C825_9MYCO</name>
<dbReference type="Proteomes" id="UP001564760">
    <property type="component" value="Unassembled WGS sequence"/>
</dbReference>
<protein>
    <submittedName>
        <fullName evidence="1">Uncharacterized protein</fullName>
    </submittedName>
</protein>
<evidence type="ECO:0000313" key="2">
    <source>
        <dbReference type="Proteomes" id="UP001564760"/>
    </source>
</evidence>
<keyword evidence="2" id="KW-1185">Reference proteome</keyword>
<accession>A0ABV4C825</accession>
<evidence type="ECO:0000313" key="1">
    <source>
        <dbReference type="EMBL" id="MEY8018632.1"/>
    </source>
</evidence>
<sequence>MAFVAVLTNWCARHRPTPQEWADRYVSRMPIGVLAAPGTRSPGGVHHRR</sequence>
<dbReference type="RefSeq" id="WP_369741230.1">
    <property type="nucleotide sequence ID" value="NZ_JBGEDP010000001.1"/>
</dbReference>
<gene>
    <name evidence="1" type="ORF">AB8998_28540</name>
</gene>
<comment type="caution">
    <text evidence="1">The sequence shown here is derived from an EMBL/GenBank/DDBJ whole genome shotgun (WGS) entry which is preliminary data.</text>
</comment>
<dbReference type="EMBL" id="JBGEDP010000001">
    <property type="protein sequence ID" value="MEY8018632.1"/>
    <property type="molecule type" value="Genomic_DNA"/>
</dbReference>